<evidence type="ECO:0000256" key="1">
    <source>
        <dbReference type="SAM" id="MobiDB-lite"/>
    </source>
</evidence>
<protein>
    <submittedName>
        <fullName evidence="2">Uncharacterized protein</fullName>
    </submittedName>
</protein>
<dbReference type="VEuPathDB" id="ToxoDB:BESB_040830"/>
<sequence>MAVKKNLLLNKSAVMKVVFVVSLALFFTRVVPGCEASDSDESSSSAAEEAPGAHPSGARPRSAGQPGGTGQRSTPSKIPKQPRTSSSFQQTYTLPAPLHEPGVESQRRRAGGDGSVSSGFGGMYVDPEGVDEIIQEGLLAEALRQEEEDARRGRRRSSGLGPLWLLDPGPGRGQEQPLGSQFMEGRPRIVPVSQPPRLPQQHVAAAKGLRFASDREERKQNPGQASDSGFSWEQAFGERGARAQCRVRRCG</sequence>
<comment type="caution">
    <text evidence="2">The sequence shown here is derived from an EMBL/GenBank/DDBJ whole genome shotgun (WGS) entry which is preliminary data.</text>
</comment>
<reference evidence="2 3" key="1">
    <citation type="submission" date="2017-09" db="EMBL/GenBank/DDBJ databases">
        <title>Genome sequencing of Besnoitia besnoiti strain Bb-Ger1.</title>
        <authorList>
            <person name="Schares G."/>
            <person name="Venepally P."/>
            <person name="Lorenzi H.A."/>
        </authorList>
    </citation>
    <scope>NUCLEOTIDE SEQUENCE [LARGE SCALE GENOMIC DNA]</scope>
    <source>
        <strain evidence="2 3">Bb-Ger1</strain>
    </source>
</reference>
<dbReference type="GeneID" id="40309064"/>
<dbReference type="KEGG" id="bbes:BESB_040830"/>
<feature type="compositionally biased region" description="Polar residues" evidence="1">
    <location>
        <begin position="71"/>
        <end position="93"/>
    </location>
</feature>
<organism evidence="2 3">
    <name type="scientific">Besnoitia besnoiti</name>
    <name type="common">Apicomplexan protozoan</name>
    <dbReference type="NCBI Taxonomy" id="94643"/>
    <lineage>
        <taxon>Eukaryota</taxon>
        <taxon>Sar</taxon>
        <taxon>Alveolata</taxon>
        <taxon>Apicomplexa</taxon>
        <taxon>Conoidasida</taxon>
        <taxon>Coccidia</taxon>
        <taxon>Eucoccidiorida</taxon>
        <taxon>Eimeriorina</taxon>
        <taxon>Sarcocystidae</taxon>
        <taxon>Besnoitia</taxon>
    </lineage>
</organism>
<feature type="region of interest" description="Disordered" evidence="1">
    <location>
        <begin position="145"/>
        <end position="251"/>
    </location>
</feature>
<dbReference type="EMBL" id="NWUJ01000002">
    <property type="protein sequence ID" value="PFH37625.1"/>
    <property type="molecule type" value="Genomic_DNA"/>
</dbReference>
<dbReference type="RefSeq" id="XP_029221634.1">
    <property type="nucleotide sequence ID" value="XM_029362669.1"/>
</dbReference>
<name>A0A2A9MI20_BESBE</name>
<evidence type="ECO:0000313" key="3">
    <source>
        <dbReference type="Proteomes" id="UP000224006"/>
    </source>
</evidence>
<gene>
    <name evidence="2" type="ORF">BESB_040830</name>
</gene>
<feature type="compositionally biased region" description="Polar residues" evidence="1">
    <location>
        <begin position="221"/>
        <end position="231"/>
    </location>
</feature>
<accession>A0A2A9MI20</accession>
<dbReference type="Proteomes" id="UP000224006">
    <property type="component" value="Chromosome II"/>
</dbReference>
<dbReference type="AlphaFoldDB" id="A0A2A9MI20"/>
<feature type="compositionally biased region" description="Basic and acidic residues" evidence="1">
    <location>
        <begin position="101"/>
        <end position="111"/>
    </location>
</feature>
<keyword evidence="3" id="KW-1185">Reference proteome</keyword>
<proteinExistence type="predicted"/>
<evidence type="ECO:0000313" key="2">
    <source>
        <dbReference type="EMBL" id="PFH37625.1"/>
    </source>
</evidence>
<feature type="compositionally biased region" description="Low complexity" evidence="1">
    <location>
        <begin position="158"/>
        <end position="169"/>
    </location>
</feature>
<feature type="region of interest" description="Disordered" evidence="1">
    <location>
        <begin position="35"/>
        <end position="123"/>
    </location>
</feature>